<evidence type="ECO:0000256" key="3">
    <source>
        <dbReference type="ARBA" id="ARBA00022617"/>
    </source>
</evidence>
<dbReference type="Pfam" id="PF01011">
    <property type="entry name" value="PQQ"/>
    <property type="match status" value="2"/>
</dbReference>
<dbReference type="GO" id="GO:0046872">
    <property type="term" value="F:metal ion binding"/>
    <property type="evidence" value="ECO:0007669"/>
    <property type="project" value="UniProtKB-KW"/>
</dbReference>
<comment type="cofactor">
    <cofactor evidence="1">
        <name>pyrroloquinoline quinone</name>
        <dbReference type="ChEBI" id="CHEBI:58442"/>
    </cofactor>
</comment>
<dbReference type="InterPro" id="IPR009056">
    <property type="entry name" value="Cyt_c-like_dom"/>
</dbReference>
<dbReference type="Pfam" id="PF13442">
    <property type="entry name" value="Cytochrome_CBB3"/>
    <property type="match status" value="1"/>
</dbReference>
<gene>
    <name evidence="12" type="ORF">GO755_33795</name>
</gene>
<dbReference type="GO" id="GO:0048038">
    <property type="term" value="F:quinone binding"/>
    <property type="evidence" value="ECO:0007669"/>
    <property type="project" value="InterPro"/>
</dbReference>
<dbReference type="GO" id="GO:0016020">
    <property type="term" value="C:membrane"/>
    <property type="evidence" value="ECO:0007669"/>
    <property type="project" value="InterPro"/>
</dbReference>
<evidence type="ECO:0000259" key="11">
    <source>
        <dbReference type="PROSITE" id="PS51007"/>
    </source>
</evidence>
<keyword evidence="4 8" id="KW-0479">Metal-binding</keyword>
<dbReference type="SUPFAM" id="SSF46626">
    <property type="entry name" value="Cytochrome c"/>
    <property type="match status" value="1"/>
</dbReference>
<evidence type="ECO:0000313" key="12">
    <source>
        <dbReference type="EMBL" id="MVM35049.1"/>
    </source>
</evidence>
<dbReference type="EMBL" id="WPIN01000020">
    <property type="protein sequence ID" value="MVM35049.1"/>
    <property type="molecule type" value="Genomic_DNA"/>
</dbReference>
<dbReference type="InterPro" id="IPR018391">
    <property type="entry name" value="PQQ_b-propeller_rpt"/>
</dbReference>
<evidence type="ECO:0000256" key="6">
    <source>
        <dbReference type="ARBA" id="ARBA00023002"/>
    </source>
</evidence>
<keyword evidence="7 8" id="KW-0408">Iron</keyword>
<evidence type="ECO:0000313" key="13">
    <source>
        <dbReference type="Proteomes" id="UP000436006"/>
    </source>
</evidence>
<dbReference type="GO" id="GO:0009055">
    <property type="term" value="F:electron transfer activity"/>
    <property type="evidence" value="ECO:0007669"/>
    <property type="project" value="InterPro"/>
</dbReference>
<dbReference type="PANTHER" id="PTHR32303:SF4">
    <property type="entry name" value="QUINOPROTEIN GLUCOSE DEHYDROGENASE"/>
    <property type="match status" value="1"/>
</dbReference>
<evidence type="ECO:0000256" key="4">
    <source>
        <dbReference type="ARBA" id="ARBA00022723"/>
    </source>
</evidence>
<evidence type="ECO:0000256" key="8">
    <source>
        <dbReference type="PROSITE-ProRule" id="PRU00433"/>
    </source>
</evidence>
<dbReference type="InterPro" id="IPR011047">
    <property type="entry name" value="Quinoprotein_ADH-like_sf"/>
</dbReference>
<feature type="region of interest" description="Disordered" evidence="9">
    <location>
        <begin position="577"/>
        <end position="599"/>
    </location>
</feature>
<dbReference type="PANTHER" id="PTHR32303">
    <property type="entry name" value="QUINOPROTEIN ALCOHOL DEHYDROGENASE (CYTOCHROME C)"/>
    <property type="match status" value="1"/>
</dbReference>
<dbReference type="AlphaFoldDB" id="A0A7K1SMM6"/>
<reference evidence="12 13" key="1">
    <citation type="submission" date="2019-12" db="EMBL/GenBank/DDBJ databases">
        <title>Spirosoma sp. HMF4905 genome sequencing and assembly.</title>
        <authorList>
            <person name="Kang H."/>
            <person name="Cha I."/>
            <person name="Kim H."/>
            <person name="Joh K."/>
        </authorList>
    </citation>
    <scope>NUCLEOTIDE SEQUENCE [LARGE SCALE GENOMIC DNA]</scope>
    <source>
        <strain evidence="12 13">HMF4905</strain>
    </source>
</reference>
<comment type="caution">
    <text evidence="12">The sequence shown here is derived from an EMBL/GenBank/DDBJ whole genome shotgun (WGS) entry which is preliminary data.</text>
</comment>
<dbReference type="InterPro" id="IPR036909">
    <property type="entry name" value="Cyt_c-like_dom_sf"/>
</dbReference>
<dbReference type="PROSITE" id="PS51257">
    <property type="entry name" value="PROKAR_LIPOPROTEIN"/>
    <property type="match status" value="1"/>
</dbReference>
<dbReference type="RefSeq" id="WP_157589867.1">
    <property type="nucleotide sequence ID" value="NZ_WPIN01000020.1"/>
</dbReference>
<dbReference type="SUPFAM" id="SSF50998">
    <property type="entry name" value="Quinoprotein alcohol dehydrogenase-like"/>
    <property type="match status" value="1"/>
</dbReference>
<keyword evidence="3 8" id="KW-0349">Heme</keyword>
<feature type="compositionally biased region" description="Basic and acidic residues" evidence="9">
    <location>
        <begin position="577"/>
        <end position="587"/>
    </location>
</feature>
<keyword evidence="5 10" id="KW-0732">Signal</keyword>
<evidence type="ECO:0000256" key="5">
    <source>
        <dbReference type="ARBA" id="ARBA00022729"/>
    </source>
</evidence>
<dbReference type="Gene3D" id="1.10.760.10">
    <property type="entry name" value="Cytochrome c-like domain"/>
    <property type="match status" value="1"/>
</dbReference>
<dbReference type="InterPro" id="IPR017511">
    <property type="entry name" value="PQQ_mDH"/>
</dbReference>
<dbReference type="GO" id="GO:0020037">
    <property type="term" value="F:heme binding"/>
    <property type="evidence" value="ECO:0007669"/>
    <property type="project" value="InterPro"/>
</dbReference>
<accession>A0A7K1SMM6</accession>
<name>A0A7K1SMM6_9BACT</name>
<organism evidence="12 13">
    <name type="scientific">Spirosoma arboris</name>
    <dbReference type="NCBI Taxonomy" id="2682092"/>
    <lineage>
        <taxon>Bacteria</taxon>
        <taxon>Pseudomonadati</taxon>
        <taxon>Bacteroidota</taxon>
        <taxon>Cytophagia</taxon>
        <taxon>Cytophagales</taxon>
        <taxon>Cytophagaceae</taxon>
        <taxon>Spirosoma</taxon>
    </lineage>
</organism>
<feature type="domain" description="Cytochrome c" evidence="11">
    <location>
        <begin position="498"/>
        <end position="574"/>
    </location>
</feature>
<dbReference type="CDD" id="cd10280">
    <property type="entry name" value="PQQ_mGDH"/>
    <property type="match status" value="1"/>
</dbReference>
<sequence length="736" mass="79867">MKKQRRFRPILFGAFPLVMALLFTGCSTDENKERTWSVYKADENSSSYSPLDQINASNVGQLKPAWTFAIHDAPKGSTAGAVKPQVASTGNSQCNPIIVDGVLYATSSKQWAYAVDAATGKEIWSFDPFNGADRGNISRGVTYWETRDGGPDSDKRILFTAADRLIALDARTGKPIESFGEQGKVNLNVGLRGDPNAITVTPTSPGIVYKDLLILGSRIPDTYDEQPGFVRAYDCKTGKLVWTFHTIPQPGEPGYETWPKDAYKSVGGVNNWAGLSLDSKRGLVYLALGSPTYDFYGADRKGENLYGNCLVAVDAATGKHVWHFQTVHHDLWDYDLPAPPNLVTVHQDGKDIDAVAQITKQGFVFVFNRETGKPIFPIEELKVPVSHMPGETAWPTQPFPTKPAPFSRQSMTEADLTHYSDADHEAILKKFRSLRNEGIYTPPDLKGTLELPGTRGGGEWGGAAYDPASSYLYIKSNDAPDIQTITKVDQLDEGGNLTVFDQGKKLYTTYCAGCHGADKNGIEPSYPSLVGLKNRMNRDAALYKISVGGGPMPAFKTILQGKEEAILAYVYDLKQGDSKSNPKEVKSKPAQTKPGAPRYLNTTGYVTFKDPSGNPALRPPWGTLHALNLSTGEYAWQIPLGNDEKRQKKGAPETGQESKGGPIVTAGGLVFISGTADKKLRAIDKKTGKLLWQSTLPGIANATACSYQAKGKQYVALSVGGSDANPAGYIMAFALP</sequence>
<evidence type="ECO:0000256" key="2">
    <source>
        <dbReference type="ARBA" id="ARBA00008156"/>
    </source>
</evidence>
<protein>
    <submittedName>
        <fullName evidence="12">PQQ-binding-like beta-propeller repeat protein</fullName>
    </submittedName>
</protein>
<evidence type="ECO:0000256" key="10">
    <source>
        <dbReference type="SAM" id="SignalP"/>
    </source>
</evidence>
<dbReference type="PROSITE" id="PS51007">
    <property type="entry name" value="CYTC"/>
    <property type="match status" value="1"/>
</dbReference>
<feature type="signal peptide" evidence="10">
    <location>
        <begin position="1"/>
        <end position="20"/>
    </location>
</feature>
<proteinExistence type="inferred from homology"/>
<dbReference type="SMART" id="SM00564">
    <property type="entry name" value="PQQ"/>
    <property type="match status" value="6"/>
</dbReference>
<comment type="similarity">
    <text evidence="2">Belongs to the bacterial PQQ dehydrogenase family.</text>
</comment>
<evidence type="ECO:0000256" key="7">
    <source>
        <dbReference type="ARBA" id="ARBA00023004"/>
    </source>
</evidence>
<dbReference type="Gene3D" id="2.140.10.10">
    <property type="entry name" value="Quinoprotein alcohol dehydrogenase-like superfamily"/>
    <property type="match status" value="2"/>
</dbReference>
<feature type="region of interest" description="Disordered" evidence="9">
    <location>
        <begin position="641"/>
        <end position="660"/>
    </location>
</feature>
<keyword evidence="6" id="KW-0560">Oxidoreductase</keyword>
<dbReference type="GO" id="GO:0008876">
    <property type="term" value="F:quinoprotein glucose dehydrogenase activity"/>
    <property type="evidence" value="ECO:0007669"/>
    <property type="project" value="TreeGrafter"/>
</dbReference>
<evidence type="ECO:0000256" key="1">
    <source>
        <dbReference type="ARBA" id="ARBA00001931"/>
    </source>
</evidence>
<dbReference type="Proteomes" id="UP000436006">
    <property type="component" value="Unassembled WGS sequence"/>
</dbReference>
<evidence type="ECO:0000256" key="9">
    <source>
        <dbReference type="SAM" id="MobiDB-lite"/>
    </source>
</evidence>
<keyword evidence="13" id="KW-1185">Reference proteome</keyword>
<dbReference type="InterPro" id="IPR002372">
    <property type="entry name" value="PQQ_rpt_dom"/>
</dbReference>
<feature type="chain" id="PRO_5029879672" evidence="10">
    <location>
        <begin position="21"/>
        <end position="736"/>
    </location>
</feature>